<organism evidence="2 3">
    <name type="scientific">Gimesia aquarii</name>
    <dbReference type="NCBI Taxonomy" id="2527964"/>
    <lineage>
        <taxon>Bacteria</taxon>
        <taxon>Pseudomonadati</taxon>
        <taxon>Planctomycetota</taxon>
        <taxon>Planctomycetia</taxon>
        <taxon>Planctomycetales</taxon>
        <taxon>Planctomycetaceae</taxon>
        <taxon>Gimesia</taxon>
    </lineage>
</organism>
<dbReference type="PANTHER" id="PTHR33993:SF2">
    <property type="entry name" value="VOC DOMAIN-CONTAINING PROTEIN"/>
    <property type="match status" value="1"/>
</dbReference>
<reference evidence="2 3" key="1">
    <citation type="submission" date="2019-03" db="EMBL/GenBank/DDBJ databases">
        <title>Deep-cultivation of Planctomycetes and their phenomic and genomic characterization uncovers novel biology.</title>
        <authorList>
            <person name="Wiegand S."/>
            <person name="Jogler M."/>
            <person name="Boedeker C."/>
            <person name="Pinto D."/>
            <person name="Vollmers J."/>
            <person name="Rivas-Marin E."/>
            <person name="Kohn T."/>
            <person name="Peeters S.H."/>
            <person name="Heuer A."/>
            <person name="Rast P."/>
            <person name="Oberbeckmann S."/>
            <person name="Bunk B."/>
            <person name="Jeske O."/>
            <person name="Meyerdierks A."/>
            <person name="Storesund J.E."/>
            <person name="Kallscheuer N."/>
            <person name="Luecker S."/>
            <person name="Lage O.M."/>
            <person name="Pohl T."/>
            <person name="Merkel B.J."/>
            <person name="Hornburger P."/>
            <person name="Mueller R.-W."/>
            <person name="Bruemmer F."/>
            <person name="Labrenz M."/>
            <person name="Spormann A.M."/>
            <person name="Op den Camp H."/>
            <person name="Overmann J."/>
            <person name="Amann R."/>
            <person name="Jetten M.S.M."/>
            <person name="Mascher T."/>
            <person name="Medema M.H."/>
            <person name="Devos D.P."/>
            <person name="Kaster A.-K."/>
            <person name="Ovreas L."/>
            <person name="Rohde M."/>
            <person name="Galperin M.Y."/>
            <person name="Jogler C."/>
        </authorList>
    </citation>
    <scope>NUCLEOTIDE SEQUENCE [LARGE SCALE GENOMIC DNA]</scope>
    <source>
        <strain evidence="2 3">V144</strain>
    </source>
</reference>
<dbReference type="InterPro" id="IPR037523">
    <property type="entry name" value="VOC_core"/>
</dbReference>
<evidence type="ECO:0000313" key="2">
    <source>
        <dbReference type="EMBL" id="QDT95587.1"/>
    </source>
</evidence>
<evidence type="ECO:0000259" key="1">
    <source>
        <dbReference type="PROSITE" id="PS51819"/>
    </source>
</evidence>
<evidence type="ECO:0000313" key="3">
    <source>
        <dbReference type="Proteomes" id="UP000318704"/>
    </source>
</evidence>
<gene>
    <name evidence="2" type="ORF">V144x_10320</name>
</gene>
<name>A0A517VRG0_9PLAN</name>
<dbReference type="PROSITE" id="PS51819">
    <property type="entry name" value="VOC"/>
    <property type="match status" value="1"/>
</dbReference>
<dbReference type="Gene3D" id="3.10.180.10">
    <property type="entry name" value="2,3-Dihydroxybiphenyl 1,2-Dioxygenase, domain 1"/>
    <property type="match status" value="1"/>
</dbReference>
<dbReference type="Pfam" id="PF00903">
    <property type="entry name" value="Glyoxalase"/>
    <property type="match status" value="1"/>
</dbReference>
<sequence>MSVNPVNWFEIPVNDLSKAKLFYESILGVELVEHEMGPNKMAWFPMEQNGAGATGTLIHGDGHTPSLAGTIVYLSVDNIEATLGKINNAGGKTLVPKTDIGEHGFFAHFEDCEGNRVALHEYPK</sequence>
<dbReference type="CDD" id="cd07247">
    <property type="entry name" value="SgaA_N_like"/>
    <property type="match status" value="1"/>
</dbReference>
<dbReference type="RefSeq" id="WP_144982282.1">
    <property type="nucleotide sequence ID" value="NZ_CP037920.1"/>
</dbReference>
<dbReference type="KEGG" id="gaw:V144x_10320"/>
<protein>
    <submittedName>
        <fullName evidence="2">Glyoxalase-like domain protein</fullName>
    </submittedName>
</protein>
<dbReference type="AlphaFoldDB" id="A0A517VRG0"/>
<dbReference type="InterPro" id="IPR029068">
    <property type="entry name" value="Glyas_Bleomycin-R_OHBP_Dase"/>
</dbReference>
<dbReference type="SUPFAM" id="SSF54593">
    <property type="entry name" value="Glyoxalase/Bleomycin resistance protein/Dihydroxybiphenyl dioxygenase"/>
    <property type="match status" value="1"/>
</dbReference>
<dbReference type="PANTHER" id="PTHR33993">
    <property type="entry name" value="GLYOXALASE-RELATED"/>
    <property type="match status" value="1"/>
</dbReference>
<dbReference type="InterPro" id="IPR004360">
    <property type="entry name" value="Glyas_Fos-R_dOase_dom"/>
</dbReference>
<accession>A0A517VRG0</accession>
<proteinExistence type="predicted"/>
<feature type="domain" description="VOC" evidence="1">
    <location>
        <begin position="5"/>
        <end position="122"/>
    </location>
</feature>
<dbReference type="Proteomes" id="UP000318704">
    <property type="component" value="Chromosome"/>
</dbReference>
<dbReference type="EMBL" id="CP037920">
    <property type="protein sequence ID" value="QDT95587.1"/>
    <property type="molecule type" value="Genomic_DNA"/>
</dbReference>
<dbReference type="InterPro" id="IPR052164">
    <property type="entry name" value="Anthracycline_SecMetBiosynth"/>
</dbReference>